<organism evidence="1 2">
    <name type="scientific">Coemansia pectinata</name>
    <dbReference type="NCBI Taxonomy" id="1052879"/>
    <lineage>
        <taxon>Eukaryota</taxon>
        <taxon>Fungi</taxon>
        <taxon>Fungi incertae sedis</taxon>
        <taxon>Zoopagomycota</taxon>
        <taxon>Kickxellomycotina</taxon>
        <taxon>Kickxellomycetes</taxon>
        <taxon>Kickxellales</taxon>
        <taxon>Kickxellaceae</taxon>
        <taxon>Coemansia</taxon>
    </lineage>
</organism>
<keyword evidence="2" id="KW-1185">Reference proteome</keyword>
<dbReference type="EMBL" id="JANBUH010000370">
    <property type="protein sequence ID" value="KAJ2751678.1"/>
    <property type="molecule type" value="Genomic_DNA"/>
</dbReference>
<evidence type="ECO:0000313" key="2">
    <source>
        <dbReference type="Proteomes" id="UP001140011"/>
    </source>
</evidence>
<evidence type="ECO:0000313" key="1">
    <source>
        <dbReference type="EMBL" id="KAJ2751678.1"/>
    </source>
</evidence>
<proteinExistence type="predicted"/>
<dbReference type="AlphaFoldDB" id="A0A9W8LA46"/>
<comment type="caution">
    <text evidence="1">The sequence shown here is derived from an EMBL/GenBank/DDBJ whole genome shotgun (WGS) entry which is preliminary data.</text>
</comment>
<gene>
    <name evidence="1" type="ORF">GGI19_004327</name>
</gene>
<sequence length="74" mass="8030">MKLLATSVEIFGDNSHSVYIYNSDDDDQKGIEPPITGVAIKLHTNIELIHATGLADNAHEVQIIIVQDMGQTAV</sequence>
<reference evidence="1" key="1">
    <citation type="submission" date="2022-07" db="EMBL/GenBank/DDBJ databases">
        <title>Phylogenomic reconstructions and comparative analyses of Kickxellomycotina fungi.</title>
        <authorList>
            <person name="Reynolds N.K."/>
            <person name="Stajich J.E."/>
            <person name="Barry K."/>
            <person name="Grigoriev I.V."/>
            <person name="Crous P."/>
            <person name="Smith M.E."/>
        </authorList>
    </citation>
    <scope>NUCLEOTIDE SEQUENCE</scope>
    <source>
        <strain evidence="1">BCRC 34297</strain>
    </source>
</reference>
<protein>
    <submittedName>
        <fullName evidence="1">Uncharacterized protein</fullName>
    </submittedName>
</protein>
<dbReference type="Proteomes" id="UP001140011">
    <property type="component" value="Unassembled WGS sequence"/>
</dbReference>
<accession>A0A9W8LA46</accession>
<name>A0A9W8LA46_9FUNG</name>